<evidence type="ECO:0000313" key="3">
    <source>
        <dbReference type="Proteomes" id="UP001604336"/>
    </source>
</evidence>
<dbReference type="PANTHER" id="PTHR11439">
    <property type="entry name" value="GAG-POL-RELATED RETROTRANSPOSON"/>
    <property type="match status" value="1"/>
</dbReference>
<dbReference type="PANTHER" id="PTHR11439:SF470">
    <property type="entry name" value="CYSTEINE-RICH RLK (RECEPTOR-LIKE PROTEIN KINASE) 8"/>
    <property type="match status" value="1"/>
</dbReference>
<accession>A0ABD1TIK1</accession>
<proteinExistence type="predicted"/>
<dbReference type="EMBL" id="JBFOLK010000005">
    <property type="protein sequence ID" value="KAL2512300.1"/>
    <property type="molecule type" value="Genomic_DNA"/>
</dbReference>
<dbReference type="SUPFAM" id="SSF56672">
    <property type="entry name" value="DNA/RNA polymerases"/>
    <property type="match status" value="1"/>
</dbReference>
<keyword evidence="3" id="KW-1185">Reference proteome</keyword>
<dbReference type="CDD" id="cd09272">
    <property type="entry name" value="RNase_HI_RT_Ty1"/>
    <property type="match status" value="1"/>
</dbReference>
<gene>
    <name evidence="2" type="ORF">Adt_17900</name>
</gene>
<reference evidence="3" key="1">
    <citation type="submission" date="2024-07" db="EMBL/GenBank/DDBJ databases">
        <title>Two chromosome-level genome assemblies of Korean endemic species Abeliophyllum distichum and Forsythia ovata (Oleaceae).</title>
        <authorList>
            <person name="Jang H."/>
        </authorList>
    </citation>
    <scope>NUCLEOTIDE SEQUENCE [LARGE SCALE GENOMIC DNA]</scope>
</reference>
<feature type="domain" description="Retroviral polymerase SH3-like" evidence="1">
    <location>
        <begin position="47"/>
        <end position="98"/>
    </location>
</feature>
<evidence type="ECO:0000313" key="2">
    <source>
        <dbReference type="EMBL" id="KAL2512300.1"/>
    </source>
</evidence>
<name>A0ABD1TIK1_9LAMI</name>
<comment type="caution">
    <text evidence="2">The sequence shown here is derived from an EMBL/GenBank/DDBJ whole genome shotgun (WGS) entry which is preliminary data.</text>
</comment>
<organism evidence="2 3">
    <name type="scientific">Abeliophyllum distichum</name>
    <dbReference type="NCBI Taxonomy" id="126358"/>
    <lineage>
        <taxon>Eukaryota</taxon>
        <taxon>Viridiplantae</taxon>
        <taxon>Streptophyta</taxon>
        <taxon>Embryophyta</taxon>
        <taxon>Tracheophyta</taxon>
        <taxon>Spermatophyta</taxon>
        <taxon>Magnoliopsida</taxon>
        <taxon>eudicotyledons</taxon>
        <taxon>Gunneridae</taxon>
        <taxon>Pentapetalae</taxon>
        <taxon>asterids</taxon>
        <taxon>lamiids</taxon>
        <taxon>Lamiales</taxon>
        <taxon>Oleaceae</taxon>
        <taxon>Forsythieae</taxon>
        <taxon>Abeliophyllum</taxon>
    </lineage>
</organism>
<protein>
    <submittedName>
        <fullName evidence="2">Retrovirus-related Pol polyprotein from transposon RE1</fullName>
    </submittedName>
</protein>
<dbReference type="Pfam" id="PF25597">
    <property type="entry name" value="SH3_retrovirus"/>
    <property type="match status" value="1"/>
</dbReference>
<evidence type="ECO:0000259" key="1">
    <source>
        <dbReference type="Pfam" id="PF25597"/>
    </source>
</evidence>
<sequence>MNPIPIVSKVFSLLLQEEQQRGMAISRPTMESAALIAKESDNGGGSKTKFDSKASRCIFLGYPYGQKEYKLYDLETNIIFVSRDVQFRENVFPFHQETKVPSNQLVLPCYVNETNNEIVSPPQVEIPLETRDNEDPVITTQDILHHQFDDLIMSLALLLTSRTIIVNWPHVICRYQRLLQIVQEPKTFKQAMLDVNWRKAMAEEIKALEDKRIWELMPLPLEKQAIGCKWVYKIKYQPDGTIERWASCPDSHRSTTGYCVLLGSSPISWKSKKQSIVSRSFAKAEYRAMAATCCKVSWLLYLLKEFGIHHSQPTHLYCDNKATLHIAANPSFHERTKHIEIDCLLVREKIQQGVVRTSFVHSKQQLADIFTKALGADMFRDLLVKMGVQNLHMPFRWGSVKNIELIDLPYFSAQFIAII</sequence>
<dbReference type="AlphaFoldDB" id="A0ABD1TIK1"/>
<dbReference type="InterPro" id="IPR043502">
    <property type="entry name" value="DNA/RNA_pol_sf"/>
</dbReference>
<dbReference type="InterPro" id="IPR057670">
    <property type="entry name" value="SH3_retrovirus"/>
</dbReference>
<dbReference type="Proteomes" id="UP001604336">
    <property type="component" value="Unassembled WGS sequence"/>
</dbReference>